<gene>
    <name evidence="1" type="ORF">RF11_00700</name>
</gene>
<dbReference type="Proteomes" id="UP000031668">
    <property type="component" value="Unassembled WGS sequence"/>
</dbReference>
<accession>A0A0C2NKX7</accession>
<dbReference type="AlphaFoldDB" id="A0A0C2NKX7"/>
<keyword evidence="2" id="KW-1185">Reference proteome</keyword>
<protein>
    <submittedName>
        <fullName evidence="1">Uncharacterized protein</fullName>
    </submittedName>
</protein>
<evidence type="ECO:0000313" key="1">
    <source>
        <dbReference type="EMBL" id="KII74622.1"/>
    </source>
</evidence>
<reference evidence="1 2" key="1">
    <citation type="journal article" date="2014" name="Genome Biol. Evol.">
        <title>The genome of the myxosporean Thelohanellus kitauei shows adaptations to nutrient acquisition within its fish host.</title>
        <authorList>
            <person name="Yang Y."/>
            <person name="Xiong J."/>
            <person name="Zhou Z."/>
            <person name="Huo F."/>
            <person name="Miao W."/>
            <person name="Ran C."/>
            <person name="Liu Y."/>
            <person name="Zhang J."/>
            <person name="Feng J."/>
            <person name="Wang M."/>
            <person name="Wang M."/>
            <person name="Wang L."/>
            <person name="Yao B."/>
        </authorList>
    </citation>
    <scope>NUCLEOTIDE SEQUENCE [LARGE SCALE GENOMIC DNA]</scope>
    <source>
        <strain evidence="1">Wuqing</strain>
    </source>
</reference>
<proteinExistence type="predicted"/>
<evidence type="ECO:0000313" key="2">
    <source>
        <dbReference type="Proteomes" id="UP000031668"/>
    </source>
</evidence>
<organism evidence="1 2">
    <name type="scientific">Thelohanellus kitauei</name>
    <name type="common">Myxosporean</name>
    <dbReference type="NCBI Taxonomy" id="669202"/>
    <lineage>
        <taxon>Eukaryota</taxon>
        <taxon>Metazoa</taxon>
        <taxon>Cnidaria</taxon>
        <taxon>Myxozoa</taxon>
        <taxon>Myxosporea</taxon>
        <taxon>Bivalvulida</taxon>
        <taxon>Platysporina</taxon>
        <taxon>Myxobolidae</taxon>
        <taxon>Thelohanellus</taxon>
    </lineage>
</organism>
<name>A0A0C2NKX7_THEKT</name>
<sequence>MQSEHFHEYSTSGKEMFIGLGAFSKLLPGLLLFHGEGHTINIIRGQNQNEDTSKKFIWSPRKCKKRFHITLEKSTFRTSNDCKQISCSPVLVGMIISKNGIVFENWE</sequence>
<comment type="caution">
    <text evidence="1">The sequence shown here is derived from an EMBL/GenBank/DDBJ whole genome shotgun (WGS) entry which is preliminary data.</text>
</comment>
<dbReference type="EMBL" id="JWZT01000332">
    <property type="protein sequence ID" value="KII74622.1"/>
    <property type="molecule type" value="Genomic_DNA"/>
</dbReference>